<name>A0A450Y341_9GAMM</name>
<organism evidence="2">
    <name type="scientific">Candidatus Kentrum sp. LPFa</name>
    <dbReference type="NCBI Taxonomy" id="2126335"/>
    <lineage>
        <taxon>Bacteria</taxon>
        <taxon>Pseudomonadati</taxon>
        <taxon>Pseudomonadota</taxon>
        <taxon>Gammaproteobacteria</taxon>
        <taxon>Candidatus Kentrum</taxon>
    </lineage>
</organism>
<evidence type="ECO:0000313" key="2">
    <source>
        <dbReference type="EMBL" id="VFK35956.1"/>
    </source>
</evidence>
<accession>A0A450Y341</accession>
<sequence>MSFPTKESDILALGEKIVAGLQGNTEVYPASPLPVADLTEKLDAYLAAKNAETAAQSAWEEAVTAKRTVLRAFSDGMRTELRYAENTVHFDDAKLKLLGWGRATLEGAGAGAEPCDCAPGRGIHHPALEGSNGWRRVGL</sequence>
<dbReference type="EMBL" id="CAADFM010000420">
    <property type="protein sequence ID" value="VFK24486.1"/>
    <property type="molecule type" value="Genomic_DNA"/>
</dbReference>
<evidence type="ECO:0000313" key="1">
    <source>
        <dbReference type="EMBL" id="VFK24486.1"/>
    </source>
</evidence>
<dbReference type="EMBL" id="CAADFP010000454">
    <property type="protein sequence ID" value="VFK35956.1"/>
    <property type="molecule type" value="Genomic_DNA"/>
</dbReference>
<proteinExistence type="predicted"/>
<gene>
    <name evidence="1" type="ORF">BECKLPF1236A_GA0070988_104203</name>
    <name evidence="2" type="ORF">BECKLPF1236C_GA0070990_104542</name>
</gene>
<protein>
    <submittedName>
        <fullName evidence="2">Uncharacterized protein</fullName>
    </submittedName>
</protein>
<reference evidence="2" key="1">
    <citation type="submission" date="2019-02" db="EMBL/GenBank/DDBJ databases">
        <authorList>
            <person name="Gruber-Vodicka R. H."/>
            <person name="Seah K. B. B."/>
        </authorList>
    </citation>
    <scope>NUCLEOTIDE SEQUENCE</scope>
    <source>
        <strain evidence="1">BECK_S312</strain>
        <strain evidence="2">BECK_S426</strain>
    </source>
</reference>
<dbReference type="AlphaFoldDB" id="A0A450Y341"/>